<sequence>MVGESGSGKTTLGRSIIGLVRPQNGSIQFEDTELCGLSEAAYKSVRRDVSMMFQDPVASLSRRRSVQAQISEPFKVHGIPIKDNETDRLMELVGLNSFFQQRFPHELSGGQARRVGVARALALSPKL</sequence>
<evidence type="ECO:0000256" key="1">
    <source>
        <dbReference type="ARBA" id="ARBA00005417"/>
    </source>
</evidence>
<keyword evidence="2" id="KW-0813">Transport</keyword>
<accession>A0A382NI06</accession>
<dbReference type="EMBL" id="UINC01100629">
    <property type="protein sequence ID" value="SVC60829.1"/>
    <property type="molecule type" value="Genomic_DNA"/>
</dbReference>
<evidence type="ECO:0000256" key="4">
    <source>
        <dbReference type="ARBA" id="ARBA00022840"/>
    </source>
</evidence>
<dbReference type="InterPro" id="IPR003439">
    <property type="entry name" value="ABC_transporter-like_ATP-bd"/>
</dbReference>
<evidence type="ECO:0000313" key="6">
    <source>
        <dbReference type="EMBL" id="SVC60829.1"/>
    </source>
</evidence>
<dbReference type="Pfam" id="PF00005">
    <property type="entry name" value="ABC_tran"/>
    <property type="match status" value="1"/>
</dbReference>
<name>A0A382NI06_9ZZZZ</name>
<keyword evidence="4" id="KW-0067">ATP-binding</keyword>
<evidence type="ECO:0000259" key="5">
    <source>
        <dbReference type="Pfam" id="PF00005"/>
    </source>
</evidence>
<gene>
    <name evidence="6" type="ORF">METZ01_LOCUS313683</name>
</gene>
<dbReference type="GO" id="GO:0005524">
    <property type="term" value="F:ATP binding"/>
    <property type="evidence" value="ECO:0007669"/>
    <property type="project" value="UniProtKB-KW"/>
</dbReference>
<dbReference type="PANTHER" id="PTHR43776">
    <property type="entry name" value="TRANSPORT ATP-BINDING PROTEIN"/>
    <property type="match status" value="1"/>
</dbReference>
<comment type="similarity">
    <text evidence="1">Belongs to the ABC transporter superfamily.</text>
</comment>
<protein>
    <recommendedName>
        <fullName evidence="5">ABC transporter domain-containing protein</fullName>
    </recommendedName>
</protein>
<keyword evidence="3" id="KW-0547">Nucleotide-binding</keyword>
<reference evidence="6" key="1">
    <citation type="submission" date="2018-05" db="EMBL/GenBank/DDBJ databases">
        <authorList>
            <person name="Lanie J.A."/>
            <person name="Ng W.-L."/>
            <person name="Kazmierczak K.M."/>
            <person name="Andrzejewski T.M."/>
            <person name="Davidsen T.M."/>
            <person name="Wayne K.J."/>
            <person name="Tettelin H."/>
            <person name="Glass J.I."/>
            <person name="Rusch D."/>
            <person name="Podicherti R."/>
            <person name="Tsui H.-C.T."/>
            <person name="Winkler M.E."/>
        </authorList>
    </citation>
    <scope>NUCLEOTIDE SEQUENCE</scope>
</reference>
<dbReference type="AlphaFoldDB" id="A0A382NI06"/>
<organism evidence="6">
    <name type="scientific">marine metagenome</name>
    <dbReference type="NCBI Taxonomy" id="408172"/>
    <lineage>
        <taxon>unclassified sequences</taxon>
        <taxon>metagenomes</taxon>
        <taxon>ecological metagenomes</taxon>
    </lineage>
</organism>
<feature type="non-terminal residue" evidence="6">
    <location>
        <position position="127"/>
    </location>
</feature>
<dbReference type="GO" id="GO:0016887">
    <property type="term" value="F:ATP hydrolysis activity"/>
    <property type="evidence" value="ECO:0007669"/>
    <property type="project" value="InterPro"/>
</dbReference>
<dbReference type="PANTHER" id="PTHR43776:SF7">
    <property type="entry name" value="D,D-DIPEPTIDE TRANSPORT ATP-BINDING PROTEIN DDPF-RELATED"/>
    <property type="match status" value="1"/>
</dbReference>
<evidence type="ECO:0000256" key="3">
    <source>
        <dbReference type="ARBA" id="ARBA00022741"/>
    </source>
</evidence>
<proteinExistence type="inferred from homology"/>
<evidence type="ECO:0000256" key="2">
    <source>
        <dbReference type="ARBA" id="ARBA00022448"/>
    </source>
</evidence>
<feature type="domain" description="ABC transporter" evidence="5">
    <location>
        <begin position="1"/>
        <end position="127"/>
    </location>
</feature>
<dbReference type="Gene3D" id="3.40.50.300">
    <property type="entry name" value="P-loop containing nucleotide triphosphate hydrolases"/>
    <property type="match status" value="1"/>
</dbReference>
<dbReference type="InterPro" id="IPR050319">
    <property type="entry name" value="ABC_transp_ATP-bind"/>
</dbReference>
<dbReference type="InterPro" id="IPR027417">
    <property type="entry name" value="P-loop_NTPase"/>
</dbReference>
<dbReference type="SUPFAM" id="SSF52540">
    <property type="entry name" value="P-loop containing nucleoside triphosphate hydrolases"/>
    <property type="match status" value="1"/>
</dbReference>